<accession>A0A0V0GE12</accession>
<evidence type="ECO:0000256" key="1">
    <source>
        <dbReference type="SAM" id="MobiDB-lite"/>
    </source>
</evidence>
<evidence type="ECO:0000313" key="2">
    <source>
        <dbReference type="EMBL" id="JAP06412.1"/>
    </source>
</evidence>
<dbReference type="AlphaFoldDB" id="A0A0V0GE12"/>
<name>A0A0V0GE12_SOLCH</name>
<feature type="non-terminal residue" evidence="2">
    <location>
        <position position="1"/>
    </location>
</feature>
<dbReference type="EMBL" id="GEDG01041425">
    <property type="protein sequence ID" value="JAP06412.1"/>
    <property type="molecule type" value="Transcribed_RNA"/>
</dbReference>
<feature type="region of interest" description="Disordered" evidence="1">
    <location>
        <begin position="33"/>
        <end position="70"/>
    </location>
</feature>
<proteinExistence type="predicted"/>
<feature type="compositionally biased region" description="Basic and acidic residues" evidence="1">
    <location>
        <begin position="43"/>
        <end position="58"/>
    </location>
</feature>
<organism evidence="2">
    <name type="scientific">Solanum chacoense</name>
    <name type="common">Chaco potato</name>
    <dbReference type="NCBI Taxonomy" id="4108"/>
    <lineage>
        <taxon>Eukaryota</taxon>
        <taxon>Viridiplantae</taxon>
        <taxon>Streptophyta</taxon>
        <taxon>Embryophyta</taxon>
        <taxon>Tracheophyta</taxon>
        <taxon>Spermatophyta</taxon>
        <taxon>Magnoliopsida</taxon>
        <taxon>eudicotyledons</taxon>
        <taxon>Gunneridae</taxon>
        <taxon>Pentapetalae</taxon>
        <taxon>asterids</taxon>
        <taxon>lamiids</taxon>
        <taxon>Solanales</taxon>
        <taxon>Solanaceae</taxon>
        <taxon>Solanoideae</taxon>
        <taxon>Solaneae</taxon>
        <taxon>Solanum</taxon>
    </lineage>
</organism>
<sequence length="70" mass="8025">HKARALRASGANASPRPPEARVLCFSGVPRRPLARGTRMRNWRTPDPRRPTPRERLTREIPYSLRTPDPT</sequence>
<protein>
    <submittedName>
        <fullName evidence="2">Putative ovule protein</fullName>
    </submittedName>
</protein>
<reference evidence="2" key="1">
    <citation type="submission" date="2015-12" db="EMBL/GenBank/DDBJ databases">
        <title>Gene expression during late stages of embryo sac development: a critical building block for successful pollen-pistil interactions.</title>
        <authorList>
            <person name="Liu Y."/>
            <person name="Joly V."/>
            <person name="Sabar M."/>
            <person name="Matton D.P."/>
        </authorList>
    </citation>
    <scope>NUCLEOTIDE SEQUENCE</scope>
</reference>